<reference evidence="2" key="1">
    <citation type="submission" date="2020-04" db="EMBL/GenBank/DDBJ databases">
        <title>Deep metagenomics examines the oral microbiome during advanced dental caries in children, revealing novel taxa and co-occurrences with host molecules.</title>
        <authorList>
            <person name="Baker J.L."/>
            <person name="Morton J.T."/>
            <person name="Dinis M."/>
            <person name="Alvarez R."/>
            <person name="Tran N.C."/>
            <person name="Knight R."/>
            <person name="Edlund A."/>
        </authorList>
    </citation>
    <scope>NUCLEOTIDE SEQUENCE</scope>
    <source>
        <strain evidence="2">JCVI_44_bin.2</strain>
    </source>
</reference>
<dbReference type="EMBL" id="JABZXR010000017">
    <property type="protein sequence ID" value="MBF1663855.1"/>
    <property type="molecule type" value="Genomic_DNA"/>
</dbReference>
<dbReference type="InterPro" id="IPR001646">
    <property type="entry name" value="5peptide_repeat"/>
</dbReference>
<protein>
    <submittedName>
        <fullName evidence="2">Pentapeptide repeat-containing protein</fullName>
    </submittedName>
</protein>
<accession>A0A930LBS1</accession>
<sequence length="558" mass="64126">MFLEPTEAWQILGLCTALVIAFLLAVHFTKLKMKVPLFYSWIGAIAIFGGALAFLLPLALNSGFGKDDDGRILRQLILYTTGGVLGVITLGESHRKNNQEKEKNENDHTRQVYAERRSRYTKAVEHLADEKATVRLGGIYTLAGLVDEWLADDSLKPYEQRKEGQVIINNLCAYIRSPFPLAEKREVLEKDHTPDDYDGDFTADRVQLREEQDVRRTIFEEISKRSSDVSIDKSKKVTVTPGIWSTFEFDFSRAPIFYPLNNFTIEQGNFVSTRFYGEADFRDTKFTGATNFRDATFAGNSSFKDASFNGAINFNRTTFSQDTEFSNATFTENPNFRNSTFIQETKFIESNFNKGADFYQATFKKNIIFHRAKFYGEDTKQHANFYLAIFDNECYADFYDAFFKQQADFRGAQFKQGANFKDAKFRQGAEFIKAIFSEEDSDFSNAIFGGDVDFTEATFNQNVSFESAKFFKNVNFWQAFFKNYQPTFAQGNFKSYFSFHIDWQDYEFIVCASSQSIPLGSAQLNNVTHRIPMGTVLFDPDSWDERFKKYTQISKPAR</sequence>
<organism evidence="2 3">
    <name type="scientific">Rothia mucilaginosa</name>
    <dbReference type="NCBI Taxonomy" id="43675"/>
    <lineage>
        <taxon>Bacteria</taxon>
        <taxon>Bacillati</taxon>
        <taxon>Actinomycetota</taxon>
        <taxon>Actinomycetes</taxon>
        <taxon>Micrococcales</taxon>
        <taxon>Micrococcaceae</taxon>
        <taxon>Rothia</taxon>
    </lineage>
</organism>
<dbReference type="Proteomes" id="UP000756427">
    <property type="component" value="Unassembled WGS sequence"/>
</dbReference>
<evidence type="ECO:0000256" key="1">
    <source>
        <dbReference type="SAM" id="Phobius"/>
    </source>
</evidence>
<name>A0A930LBS1_9MICC</name>
<feature type="transmembrane region" description="Helical" evidence="1">
    <location>
        <begin position="6"/>
        <end position="26"/>
    </location>
</feature>
<keyword evidence="1" id="KW-1133">Transmembrane helix</keyword>
<proteinExistence type="predicted"/>
<comment type="caution">
    <text evidence="2">The sequence shown here is derived from an EMBL/GenBank/DDBJ whole genome shotgun (WGS) entry which is preliminary data.</text>
</comment>
<dbReference type="Pfam" id="PF13576">
    <property type="entry name" value="Pentapeptide_3"/>
    <property type="match status" value="2"/>
</dbReference>
<dbReference type="AlphaFoldDB" id="A0A930LBS1"/>
<keyword evidence="1" id="KW-0472">Membrane</keyword>
<evidence type="ECO:0000313" key="2">
    <source>
        <dbReference type="EMBL" id="MBF1663855.1"/>
    </source>
</evidence>
<evidence type="ECO:0000313" key="3">
    <source>
        <dbReference type="Proteomes" id="UP000756427"/>
    </source>
</evidence>
<dbReference type="RefSeq" id="WP_303975731.1">
    <property type="nucleotide sequence ID" value="NZ_JABZXR010000017.1"/>
</dbReference>
<dbReference type="Gene3D" id="2.160.20.80">
    <property type="entry name" value="E3 ubiquitin-protein ligase SopA"/>
    <property type="match status" value="1"/>
</dbReference>
<gene>
    <name evidence="2" type="ORF">HXO64_04795</name>
</gene>
<keyword evidence="1" id="KW-0812">Transmembrane</keyword>
<feature type="transmembrane region" description="Helical" evidence="1">
    <location>
        <begin position="38"/>
        <end position="60"/>
    </location>
</feature>